<gene>
    <name evidence="1" type="ORF">GCM10012278_80400</name>
</gene>
<dbReference type="RefSeq" id="WP_189144020.1">
    <property type="nucleotide sequence ID" value="NZ_BMNK01000021.1"/>
</dbReference>
<dbReference type="AlphaFoldDB" id="A0A918E9A8"/>
<evidence type="ECO:0000313" key="1">
    <source>
        <dbReference type="EMBL" id="GGP16472.1"/>
    </source>
</evidence>
<proteinExistence type="predicted"/>
<name>A0A918E9A8_9ACTN</name>
<protein>
    <submittedName>
        <fullName evidence="1">Uncharacterized protein</fullName>
    </submittedName>
</protein>
<keyword evidence="2" id="KW-1185">Reference proteome</keyword>
<dbReference type="Proteomes" id="UP000660745">
    <property type="component" value="Unassembled WGS sequence"/>
</dbReference>
<sequence>MNASKFVGELERIDISPTKKTKGPPIFATFLVTTNVDAVDYVTRLRAVLSAAIRTANQADFDSEAIPEILIPDWFAEVTRGSVVVGCDHTASSGSQQYVSRHGEEPWELQDWLFCFDPQLRGWAWWDVTMLSKNSVLLWVDSSGEPAFPCEELRWLAYACGAKKVEGPLLRRLWEWRESHQGTAT</sequence>
<organism evidence="1 2">
    <name type="scientific">Nonomuraea glycinis</name>
    <dbReference type="NCBI Taxonomy" id="2047744"/>
    <lineage>
        <taxon>Bacteria</taxon>
        <taxon>Bacillati</taxon>
        <taxon>Actinomycetota</taxon>
        <taxon>Actinomycetes</taxon>
        <taxon>Streptosporangiales</taxon>
        <taxon>Streptosporangiaceae</taxon>
        <taxon>Nonomuraea</taxon>
    </lineage>
</organism>
<reference evidence="1" key="2">
    <citation type="submission" date="2020-09" db="EMBL/GenBank/DDBJ databases">
        <authorList>
            <person name="Sun Q."/>
            <person name="Zhou Y."/>
        </authorList>
    </citation>
    <scope>NUCLEOTIDE SEQUENCE</scope>
    <source>
        <strain evidence="1">CGMCC 4.7430</strain>
    </source>
</reference>
<accession>A0A918E9A8</accession>
<comment type="caution">
    <text evidence="1">The sequence shown here is derived from an EMBL/GenBank/DDBJ whole genome shotgun (WGS) entry which is preliminary data.</text>
</comment>
<dbReference type="EMBL" id="BMNK01000021">
    <property type="protein sequence ID" value="GGP16472.1"/>
    <property type="molecule type" value="Genomic_DNA"/>
</dbReference>
<evidence type="ECO:0000313" key="2">
    <source>
        <dbReference type="Proteomes" id="UP000660745"/>
    </source>
</evidence>
<reference evidence="1" key="1">
    <citation type="journal article" date="2014" name="Int. J. Syst. Evol. Microbiol.">
        <title>Complete genome sequence of Corynebacterium casei LMG S-19264T (=DSM 44701T), isolated from a smear-ripened cheese.</title>
        <authorList>
            <consortium name="US DOE Joint Genome Institute (JGI-PGF)"/>
            <person name="Walter F."/>
            <person name="Albersmeier A."/>
            <person name="Kalinowski J."/>
            <person name="Ruckert C."/>
        </authorList>
    </citation>
    <scope>NUCLEOTIDE SEQUENCE</scope>
    <source>
        <strain evidence="1">CGMCC 4.7430</strain>
    </source>
</reference>